<reference evidence="1 2" key="1">
    <citation type="journal article" date="2023" name="Nucleic Acids Res.">
        <title>The hologenome of Daphnia magna reveals possible DNA methylation and microbiome-mediated evolution of the host genome.</title>
        <authorList>
            <person name="Chaturvedi A."/>
            <person name="Li X."/>
            <person name="Dhandapani V."/>
            <person name="Marshall H."/>
            <person name="Kissane S."/>
            <person name="Cuenca-Cambronero M."/>
            <person name="Asole G."/>
            <person name="Calvet F."/>
            <person name="Ruiz-Romero M."/>
            <person name="Marangio P."/>
            <person name="Guigo R."/>
            <person name="Rago D."/>
            <person name="Mirbahai L."/>
            <person name="Eastwood N."/>
            <person name="Colbourne J.K."/>
            <person name="Zhou J."/>
            <person name="Mallon E."/>
            <person name="Orsini L."/>
        </authorList>
    </citation>
    <scope>NUCLEOTIDE SEQUENCE [LARGE SCALE GENOMIC DNA]</scope>
    <source>
        <strain evidence="1">LRV0_1</strain>
    </source>
</reference>
<sequence length="65" mass="7445">MAGHLASLCPSLDVLANFTANRFPYGIVFYSNCYDRHNKDGFLPEVFNELIMTTLHLQQYIKAFS</sequence>
<evidence type="ECO:0000313" key="1">
    <source>
        <dbReference type="EMBL" id="KAK4002086.1"/>
    </source>
</evidence>
<keyword evidence="2" id="KW-1185">Reference proteome</keyword>
<protein>
    <submittedName>
        <fullName evidence="1">Uncharacterized protein</fullName>
    </submittedName>
</protein>
<dbReference type="EMBL" id="JAOYFB010000001">
    <property type="protein sequence ID" value="KAK4002086.1"/>
    <property type="molecule type" value="Genomic_DNA"/>
</dbReference>
<evidence type="ECO:0000313" key="2">
    <source>
        <dbReference type="Proteomes" id="UP001234178"/>
    </source>
</evidence>
<proteinExistence type="predicted"/>
<name>A0ABQ9YN92_9CRUS</name>
<accession>A0ABQ9YN92</accession>
<gene>
    <name evidence="1" type="ORF">OUZ56_003939</name>
</gene>
<comment type="caution">
    <text evidence="1">The sequence shown here is derived from an EMBL/GenBank/DDBJ whole genome shotgun (WGS) entry which is preliminary data.</text>
</comment>
<organism evidence="1 2">
    <name type="scientific">Daphnia magna</name>
    <dbReference type="NCBI Taxonomy" id="35525"/>
    <lineage>
        <taxon>Eukaryota</taxon>
        <taxon>Metazoa</taxon>
        <taxon>Ecdysozoa</taxon>
        <taxon>Arthropoda</taxon>
        <taxon>Crustacea</taxon>
        <taxon>Branchiopoda</taxon>
        <taxon>Diplostraca</taxon>
        <taxon>Cladocera</taxon>
        <taxon>Anomopoda</taxon>
        <taxon>Daphniidae</taxon>
        <taxon>Daphnia</taxon>
    </lineage>
</organism>
<dbReference type="Proteomes" id="UP001234178">
    <property type="component" value="Unassembled WGS sequence"/>
</dbReference>